<comment type="similarity">
    <text evidence="2 4">Belongs to the pyridoxal phosphate-binding protein YggS/PROSC family.</text>
</comment>
<sequence>MPERRTELATGLATTRERIATACRDAGRDPAGVTLVVVTKTYPASDVSLLVDLGVTDVGENRDQEASEKASSVAADGRTPHWHFIGRLQRNKCRSVVRYADTVQSVDSVRLVRALAKAAVAEGRIPDVLVQVSLDGDTARGGAVDGGDEAERDVWAVAREVAAADDALRLRGLMAVAPLGWEPARAFDLLAGLHTRFRGEFPQATVLSAGMSGDLEAAVAAGATHVRVGSAILGNRTPPAVT</sequence>
<dbReference type="AlphaFoldDB" id="A0A8J3YU53"/>
<comment type="cofactor">
    <cofactor evidence="3">
        <name>pyridoxal 5'-phosphate</name>
        <dbReference type="ChEBI" id="CHEBI:597326"/>
    </cofactor>
</comment>
<dbReference type="PIRSF" id="PIRSF004848">
    <property type="entry name" value="YBL036c_PLPDEIII"/>
    <property type="match status" value="1"/>
</dbReference>
<dbReference type="Pfam" id="PF01168">
    <property type="entry name" value="Ala_racemase_N"/>
    <property type="match status" value="1"/>
</dbReference>
<feature type="domain" description="Alanine racemase N-terminal" evidence="5">
    <location>
        <begin position="32"/>
        <end position="235"/>
    </location>
</feature>
<evidence type="ECO:0000313" key="6">
    <source>
        <dbReference type="EMBL" id="GIJ49920.1"/>
    </source>
</evidence>
<keyword evidence="1 2" id="KW-0663">Pyridoxal phosphate</keyword>
<evidence type="ECO:0000256" key="3">
    <source>
        <dbReference type="PIRSR" id="PIRSR004848-1"/>
    </source>
</evidence>
<dbReference type="GO" id="GO:0030170">
    <property type="term" value="F:pyridoxal phosphate binding"/>
    <property type="evidence" value="ECO:0007669"/>
    <property type="project" value="UniProtKB-UniRule"/>
</dbReference>
<dbReference type="EMBL" id="BOPF01000031">
    <property type="protein sequence ID" value="GIJ49920.1"/>
    <property type="molecule type" value="Genomic_DNA"/>
</dbReference>
<comment type="function">
    <text evidence="2">Pyridoxal 5'-phosphate (PLP)-binding protein, which is involved in PLP homeostasis.</text>
</comment>
<accession>A0A8J3YU53</accession>
<dbReference type="CDD" id="cd00635">
    <property type="entry name" value="PLPDE_III_YBL036c_like"/>
    <property type="match status" value="1"/>
</dbReference>
<dbReference type="Proteomes" id="UP000619260">
    <property type="component" value="Unassembled WGS sequence"/>
</dbReference>
<keyword evidence="7" id="KW-1185">Reference proteome</keyword>
<dbReference type="InterPro" id="IPR001608">
    <property type="entry name" value="Ala_racemase_N"/>
</dbReference>
<organism evidence="6 7">
    <name type="scientific">Virgisporangium aliadipatigenens</name>
    <dbReference type="NCBI Taxonomy" id="741659"/>
    <lineage>
        <taxon>Bacteria</taxon>
        <taxon>Bacillati</taxon>
        <taxon>Actinomycetota</taxon>
        <taxon>Actinomycetes</taxon>
        <taxon>Micromonosporales</taxon>
        <taxon>Micromonosporaceae</taxon>
        <taxon>Virgisporangium</taxon>
    </lineage>
</organism>
<gene>
    <name evidence="6" type="ORF">Val02_68060</name>
</gene>
<proteinExistence type="inferred from homology"/>
<feature type="modified residue" description="N6-(pyridoxal phosphate)lysine" evidence="2 3">
    <location>
        <position position="40"/>
    </location>
</feature>
<evidence type="ECO:0000259" key="5">
    <source>
        <dbReference type="Pfam" id="PF01168"/>
    </source>
</evidence>
<protein>
    <recommendedName>
        <fullName evidence="2">Pyridoxal phosphate homeostasis protein</fullName>
        <shortName evidence="2">PLP homeostasis protein</shortName>
    </recommendedName>
</protein>
<name>A0A8J3YU53_9ACTN</name>
<dbReference type="PANTHER" id="PTHR10146">
    <property type="entry name" value="PROLINE SYNTHETASE CO-TRANSCRIBED BACTERIAL HOMOLOG PROTEIN"/>
    <property type="match status" value="1"/>
</dbReference>
<dbReference type="Gene3D" id="3.20.20.10">
    <property type="entry name" value="Alanine racemase"/>
    <property type="match status" value="1"/>
</dbReference>
<dbReference type="RefSeq" id="WP_203903356.1">
    <property type="nucleotide sequence ID" value="NZ_BOPF01000031.1"/>
</dbReference>
<dbReference type="SUPFAM" id="SSF51419">
    <property type="entry name" value="PLP-binding barrel"/>
    <property type="match status" value="1"/>
</dbReference>
<dbReference type="PANTHER" id="PTHR10146:SF14">
    <property type="entry name" value="PYRIDOXAL PHOSPHATE HOMEOSTASIS PROTEIN"/>
    <property type="match status" value="1"/>
</dbReference>
<evidence type="ECO:0000256" key="2">
    <source>
        <dbReference type="HAMAP-Rule" id="MF_02087"/>
    </source>
</evidence>
<dbReference type="InterPro" id="IPR029066">
    <property type="entry name" value="PLP-binding_barrel"/>
</dbReference>
<evidence type="ECO:0000313" key="7">
    <source>
        <dbReference type="Proteomes" id="UP000619260"/>
    </source>
</evidence>
<evidence type="ECO:0000256" key="4">
    <source>
        <dbReference type="RuleBase" id="RU004514"/>
    </source>
</evidence>
<dbReference type="InterPro" id="IPR011078">
    <property type="entry name" value="PyrdxlP_homeostasis"/>
</dbReference>
<dbReference type="PROSITE" id="PS01211">
    <property type="entry name" value="UPF0001"/>
    <property type="match status" value="1"/>
</dbReference>
<evidence type="ECO:0000256" key="1">
    <source>
        <dbReference type="ARBA" id="ARBA00022898"/>
    </source>
</evidence>
<comment type="caution">
    <text evidence="6">The sequence shown here is derived from an EMBL/GenBank/DDBJ whole genome shotgun (WGS) entry which is preliminary data.</text>
</comment>
<dbReference type="HAMAP" id="MF_02087">
    <property type="entry name" value="PLP_homeostasis"/>
    <property type="match status" value="1"/>
</dbReference>
<reference evidence="6" key="1">
    <citation type="submission" date="2021-01" db="EMBL/GenBank/DDBJ databases">
        <title>Whole genome shotgun sequence of Virgisporangium aliadipatigenens NBRC 105644.</title>
        <authorList>
            <person name="Komaki H."/>
            <person name="Tamura T."/>
        </authorList>
    </citation>
    <scope>NUCLEOTIDE SEQUENCE</scope>
    <source>
        <strain evidence="6">NBRC 105644</strain>
    </source>
</reference>
<dbReference type="NCBIfam" id="TIGR00044">
    <property type="entry name" value="YggS family pyridoxal phosphate-dependent enzyme"/>
    <property type="match status" value="1"/>
</dbReference>